<name>A0A392V8L2_9FABA</name>
<organism evidence="1 2">
    <name type="scientific">Trifolium medium</name>
    <dbReference type="NCBI Taxonomy" id="97028"/>
    <lineage>
        <taxon>Eukaryota</taxon>
        <taxon>Viridiplantae</taxon>
        <taxon>Streptophyta</taxon>
        <taxon>Embryophyta</taxon>
        <taxon>Tracheophyta</taxon>
        <taxon>Spermatophyta</taxon>
        <taxon>Magnoliopsida</taxon>
        <taxon>eudicotyledons</taxon>
        <taxon>Gunneridae</taxon>
        <taxon>Pentapetalae</taxon>
        <taxon>rosids</taxon>
        <taxon>fabids</taxon>
        <taxon>Fabales</taxon>
        <taxon>Fabaceae</taxon>
        <taxon>Papilionoideae</taxon>
        <taxon>50 kb inversion clade</taxon>
        <taxon>NPAAA clade</taxon>
        <taxon>Hologalegina</taxon>
        <taxon>IRL clade</taxon>
        <taxon>Trifolieae</taxon>
        <taxon>Trifolium</taxon>
    </lineage>
</organism>
<protein>
    <submittedName>
        <fullName evidence="1">Uncharacterized protein</fullName>
    </submittedName>
</protein>
<evidence type="ECO:0000313" key="1">
    <source>
        <dbReference type="EMBL" id="MCI83271.1"/>
    </source>
</evidence>
<evidence type="ECO:0000313" key="2">
    <source>
        <dbReference type="Proteomes" id="UP000265520"/>
    </source>
</evidence>
<sequence length="31" mass="3369">NCNTAELNLDVLAVVCKLWKNHVPSKVGVFG</sequence>
<proteinExistence type="predicted"/>
<dbReference type="EMBL" id="LXQA011063143">
    <property type="protein sequence ID" value="MCI83271.1"/>
    <property type="molecule type" value="Genomic_DNA"/>
</dbReference>
<accession>A0A392V8L2</accession>
<dbReference type="Proteomes" id="UP000265520">
    <property type="component" value="Unassembled WGS sequence"/>
</dbReference>
<dbReference type="AlphaFoldDB" id="A0A392V8L2"/>
<reference evidence="1 2" key="1">
    <citation type="journal article" date="2018" name="Front. Plant Sci.">
        <title>Red Clover (Trifolium pratense) and Zigzag Clover (T. medium) - A Picture of Genomic Similarities and Differences.</title>
        <authorList>
            <person name="Dluhosova J."/>
            <person name="Istvanek J."/>
            <person name="Nedelnik J."/>
            <person name="Repkova J."/>
        </authorList>
    </citation>
    <scope>NUCLEOTIDE SEQUENCE [LARGE SCALE GENOMIC DNA]</scope>
    <source>
        <strain evidence="2">cv. 10/8</strain>
        <tissue evidence="1">Leaf</tissue>
    </source>
</reference>
<comment type="caution">
    <text evidence="1">The sequence shown here is derived from an EMBL/GenBank/DDBJ whole genome shotgun (WGS) entry which is preliminary data.</text>
</comment>
<feature type="non-terminal residue" evidence="1">
    <location>
        <position position="1"/>
    </location>
</feature>
<keyword evidence="2" id="KW-1185">Reference proteome</keyword>